<reference evidence="1" key="1">
    <citation type="journal article" date="2015" name="Nature">
        <title>Complex archaea that bridge the gap between prokaryotes and eukaryotes.</title>
        <authorList>
            <person name="Spang A."/>
            <person name="Saw J.H."/>
            <person name="Jorgensen S.L."/>
            <person name="Zaremba-Niedzwiedzka K."/>
            <person name="Martijn J."/>
            <person name="Lind A.E."/>
            <person name="van Eijk R."/>
            <person name="Schleper C."/>
            <person name="Guy L."/>
            <person name="Ettema T.J."/>
        </authorList>
    </citation>
    <scope>NUCLEOTIDE SEQUENCE</scope>
</reference>
<comment type="caution">
    <text evidence="1">The sequence shown here is derived from an EMBL/GenBank/DDBJ whole genome shotgun (WGS) entry which is preliminary data.</text>
</comment>
<sequence length="131" mass="15561">MIEIDDSDESINGSFRAIETPKFPTYTKPHFIAGKEHRFVQDAILKVKADEPIMKFIEKRNNKWTTSRQIIIGTKLAERTVHNMCGRLVLHEALEIKYDRLRDTQGYFRKTRLYRLPIKKKDDPRRDKTKN</sequence>
<dbReference type="EMBL" id="LAZR01006096">
    <property type="protein sequence ID" value="KKM94761.1"/>
    <property type="molecule type" value="Genomic_DNA"/>
</dbReference>
<name>A0A0F9M631_9ZZZZ</name>
<organism evidence="1">
    <name type="scientific">marine sediment metagenome</name>
    <dbReference type="NCBI Taxonomy" id="412755"/>
    <lineage>
        <taxon>unclassified sequences</taxon>
        <taxon>metagenomes</taxon>
        <taxon>ecological metagenomes</taxon>
    </lineage>
</organism>
<proteinExistence type="predicted"/>
<gene>
    <name evidence="1" type="ORF">LCGC14_1194980</name>
</gene>
<evidence type="ECO:0000313" key="1">
    <source>
        <dbReference type="EMBL" id="KKM94761.1"/>
    </source>
</evidence>
<protein>
    <submittedName>
        <fullName evidence="1">Uncharacterized protein</fullName>
    </submittedName>
</protein>
<dbReference type="AlphaFoldDB" id="A0A0F9M631"/>
<accession>A0A0F9M631</accession>